<proteinExistence type="predicted"/>
<reference evidence="6 7" key="1">
    <citation type="submission" date="2019-09" db="EMBL/GenBank/DDBJ databases">
        <title>Bird 10,000 Genomes (B10K) Project - Family phase.</title>
        <authorList>
            <person name="Zhang G."/>
        </authorList>
    </citation>
    <scope>NUCLEOTIDE SEQUENCE [LARGE SCALE GENOMIC DNA]</scope>
    <source>
        <strain evidence="6">B10K-DU-003-44</strain>
        <tissue evidence="6">Muscle</tissue>
    </source>
</reference>
<dbReference type="PANTHER" id="PTHR45785:SF7">
    <property type="entry name" value="COMPLEMENT FACTOR H"/>
    <property type="match status" value="1"/>
</dbReference>
<dbReference type="OrthoDB" id="10051774at2759"/>
<evidence type="ECO:0000256" key="1">
    <source>
        <dbReference type="ARBA" id="ARBA00022659"/>
    </source>
</evidence>
<dbReference type="EMBL" id="VYZB01000008">
    <property type="protein sequence ID" value="NWS65957.1"/>
    <property type="molecule type" value="Genomic_DNA"/>
</dbReference>
<feature type="non-terminal residue" evidence="6">
    <location>
        <position position="183"/>
    </location>
</feature>
<comment type="caution">
    <text evidence="6">The sequence shown here is derived from an EMBL/GenBank/DDBJ whole genome shotgun (WGS) entry which is preliminary data.</text>
</comment>
<evidence type="ECO:0000256" key="2">
    <source>
        <dbReference type="ARBA" id="ARBA00022729"/>
    </source>
</evidence>
<dbReference type="GO" id="GO:0001851">
    <property type="term" value="F:complement component C3b binding"/>
    <property type="evidence" value="ECO:0007669"/>
    <property type="project" value="TreeGrafter"/>
</dbReference>
<accession>A0A7K5H9E2</accession>
<keyword evidence="1 4" id="KW-0768">Sushi</keyword>
<dbReference type="CDD" id="cd00033">
    <property type="entry name" value="CCP"/>
    <property type="match status" value="2"/>
</dbReference>
<dbReference type="FunFam" id="2.10.70.10:FF:000060">
    <property type="entry name" value="Complement inhibitory factor H"/>
    <property type="match status" value="1"/>
</dbReference>
<evidence type="ECO:0000256" key="3">
    <source>
        <dbReference type="ARBA" id="ARBA00023157"/>
    </source>
</evidence>
<organism evidence="6 7">
    <name type="scientific">Crotophaga sulcirostris</name>
    <name type="common">Groove-billed ani</name>
    <dbReference type="NCBI Taxonomy" id="33598"/>
    <lineage>
        <taxon>Eukaryota</taxon>
        <taxon>Metazoa</taxon>
        <taxon>Chordata</taxon>
        <taxon>Craniata</taxon>
        <taxon>Vertebrata</taxon>
        <taxon>Euteleostomi</taxon>
        <taxon>Archelosauria</taxon>
        <taxon>Archosauria</taxon>
        <taxon>Dinosauria</taxon>
        <taxon>Saurischia</taxon>
        <taxon>Theropoda</taxon>
        <taxon>Coelurosauria</taxon>
        <taxon>Aves</taxon>
        <taxon>Neognathae</taxon>
        <taxon>Neoaves</taxon>
        <taxon>Otidimorphae</taxon>
        <taxon>Cuculiformes</taxon>
        <taxon>Crotophagidae</taxon>
        <taxon>Crotophaga</taxon>
    </lineage>
</organism>
<keyword evidence="2" id="KW-0732">Signal</keyword>
<feature type="disulfide bond" evidence="4">
    <location>
        <begin position="57"/>
        <end position="100"/>
    </location>
</feature>
<dbReference type="GO" id="GO:0005615">
    <property type="term" value="C:extracellular space"/>
    <property type="evidence" value="ECO:0007669"/>
    <property type="project" value="TreeGrafter"/>
</dbReference>
<evidence type="ECO:0000313" key="7">
    <source>
        <dbReference type="Proteomes" id="UP000549499"/>
    </source>
</evidence>
<evidence type="ECO:0000259" key="5">
    <source>
        <dbReference type="PROSITE" id="PS50923"/>
    </source>
</evidence>
<dbReference type="Pfam" id="PF00084">
    <property type="entry name" value="Sushi"/>
    <property type="match status" value="2"/>
</dbReference>
<keyword evidence="3 4" id="KW-1015">Disulfide bond</keyword>
<dbReference type="PROSITE" id="PS50923">
    <property type="entry name" value="SUSHI"/>
    <property type="match status" value="2"/>
</dbReference>
<dbReference type="Gene3D" id="2.10.70.10">
    <property type="entry name" value="Complement Module, domain 1"/>
    <property type="match status" value="3"/>
</dbReference>
<dbReference type="AlphaFoldDB" id="A0A7K5H9E2"/>
<comment type="caution">
    <text evidence="4">Lacks conserved residue(s) required for the propagation of feature annotation.</text>
</comment>
<evidence type="ECO:0000313" key="6">
    <source>
        <dbReference type="EMBL" id="NWS65957.1"/>
    </source>
</evidence>
<dbReference type="PANTHER" id="PTHR45785">
    <property type="entry name" value="COMPLEMENT FACTOR H-RELATED"/>
    <property type="match status" value="1"/>
</dbReference>
<sequence length="183" mass="20639">EIPNAYLISTQQERYLPGARVQYECERNFQMMGGNYVTCTNGEWSQAPTCRGKDGKCGRPPIIENGDLLSFPEQQYAQGATLEYKCPNFYVLEGSQYITCTDGQWTTPPVCLVACTASEEDMERNNIELKWVSGRKMYSTSGDFVEFQCKRGFVEDPASPPFRAQCMQGRLEYPQCKPGSKSS</sequence>
<dbReference type="InterPro" id="IPR035976">
    <property type="entry name" value="Sushi/SCR/CCP_sf"/>
</dbReference>
<gene>
    <name evidence="6" type="primary">Cfhr1</name>
    <name evidence="6" type="ORF">CROSUL_R15158</name>
</gene>
<feature type="non-terminal residue" evidence="6">
    <location>
        <position position="1"/>
    </location>
</feature>
<dbReference type="SMART" id="SM00032">
    <property type="entry name" value="CCP"/>
    <property type="match status" value="3"/>
</dbReference>
<dbReference type="FunFam" id="2.10.70.10:FF:000026">
    <property type="entry name" value="Complement inhibitory factor H"/>
    <property type="match status" value="1"/>
</dbReference>
<protein>
    <submittedName>
        <fullName evidence="6">FHR1 protein</fullName>
    </submittedName>
</protein>
<dbReference type="Proteomes" id="UP000549499">
    <property type="component" value="Unassembled WGS sequence"/>
</dbReference>
<keyword evidence="7" id="KW-1185">Reference proteome</keyword>
<dbReference type="InterPro" id="IPR000436">
    <property type="entry name" value="Sushi_SCR_CCP_dom"/>
</dbReference>
<feature type="domain" description="Sushi" evidence="5">
    <location>
        <begin position="1"/>
        <end position="52"/>
    </location>
</feature>
<dbReference type="GO" id="GO:0006956">
    <property type="term" value="P:complement activation"/>
    <property type="evidence" value="ECO:0007669"/>
    <property type="project" value="TreeGrafter"/>
</dbReference>
<dbReference type="InterPro" id="IPR051503">
    <property type="entry name" value="ComplSys_Reg/VirEntry_Med"/>
</dbReference>
<evidence type="ECO:0000256" key="4">
    <source>
        <dbReference type="PROSITE-ProRule" id="PRU00302"/>
    </source>
</evidence>
<name>A0A7K5H9E2_CROSL</name>
<feature type="domain" description="Sushi" evidence="5">
    <location>
        <begin position="55"/>
        <end position="113"/>
    </location>
</feature>
<dbReference type="SUPFAM" id="SSF57535">
    <property type="entry name" value="Complement control module/SCR domain"/>
    <property type="match status" value="3"/>
</dbReference>